<dbReference type="AlphaFoldDB" id="A0A1G8KEH0"/>
<sequence>MTVLLVLALAASAWLAIGCLPGPGRGMERTAGSNKPAGPGRRRSRKEADLPLAVLVQQLAALLRGGRSASRLWEEAWIVHGHPDETSGAGGSGNRQLRQGLSNESVAVLAAARSASMLGVPAAAAIRTASASPRIRPRERRIWGELADCLDLAQASGCPLADVLGRYAAHLEAEDDAEAARQTALAGPKATVRLLSWLPLFGLALGTVLGVDPLGILLGNPFGLAALGAGIVLTVAGRGWSMRLVRAATGDYVESPGRR</sequence>
<organism evidence="1 2">
    <name type="scientific">Arthrobacter cupressi</name>
    <dbReference type="NCBI Taxonomy" id="1045773"/>
    <lineage>
        <taxon>Bacteria</taxon>
        <taxon>Bacillati</taxon>
        <taxon>Actinomycetota</taxon>
        <taxon>Actinomycetes</taxon>
        <taxon>Micrococcales</taxon>
        <taxon>Micrococcaceae</taxon>
        <taxon>Arthrobacter</taxon>
    </lineage>
</organism>
<protein>
    <submittedName>
        <fullName evidence="1">Tight adherence protein B</fullName>
    </submittedName>
</protein>
<accession>A0A1G8KEH0</accession>
<evidence type="ECO:0000313" key="2">
    <source>
        <dbReference type="Proteomes" id="UP000182130"/>
    </source>
</evidence>
<evidence type="ECO:0000313" key="1">
    <source>
        <dbReference type="EMBL" id="SDI41799.1"/>
    </source>
</evidence>
<dbReference type="STRING" id="1045773.SAMN05216555_102224"/>
<dbReference type="RefSeq" id="WP_074586930.1">
    <property type="nucleotide sequence ID" value="NZ_FNEI01000002.1"/>
</dbReference>
<dbReference type="OrthoDB" id="4948021at2"/>
<keyword evidence="2" id="KW-1185">Reference proteome</keyword>
<dbReference type="EMBL" id="FNEI01000002">
    <property type="protein sequence ID" value="SDI41799.1"/>
    <property type="molecule type" value="Genomic_DNA"/>
</dbReference>
<dbReference type="Proteomes" id="UP000182130">
    <property type="component" value="Unassembled WGS sequence"/>
</dbReference>
<proteinExistence type="predicted"/>
<gene>
    <name evidence="1" type="ORF">SAMN05216555_102224</name>
</gene>
<name>A0A1G8KEH0_9MICC</name>
<reference evidence="2" key="1">
    <citation type="submission" date="2016-10" db="EMBL/GenBank/DDBJ databases">
        <authorList>
            <person name="Varghese N."/>
            <person name="Submissions S."/>
        </authorList>
    </citation>
    <scope>NUCLEOTIDE SEQUENCE [LARGE SCALE GENOMIC DNA]</scope>
    <source>
        <strain evidence="2">CGMCC 1.10783</strain>
    </source>
</reference>